<protein>
    <recommendedName>
        <fullName evidence="3">Flagellar protein FlgN</fullName>
    </recommendedName>
</protein>
<dbReference type="Proteomes" id="UP000664122">
    <property type="component" value="Unassembled WGS sequence"/>
</dbReference>
<keyword evidence="2" id="KW-1185">Reference proteome</keyword>
<name>A0A939FXC2_9HYPH</name>
<sequence length="115" mass="12653">MYQVIDKAAERLEAILALEIDALRGQISEPLAELTSRKNYCLLEFSRLSRSLAGQAEVDPRIETRLRSLKAALNENQRVLDLHVKASNEIGSVIAKTIAAADSDGTYTTAVLRRG</sequence>
<evidence type="ECO:0000313" key="2">
    <source>
        <dbReference type="Proteomes" id="UP000664122"/>
    </source>
</evidence>
<comment type="caution">
    <text evidence="1">The sequence shown here is derived from an EMBL/GenBank/DDBJ whole genome shotgun (WGS) entry which is preliminary data.</text>
</comment>
<evidence type="ECO:0000313" key="1">
    <source>
        <dbReference type="EMBL" id="MBO0661232.1"/>
    </source>
</evidence>
<dbReference type="AlphaFoldDB" id="A0A939FXC2"/>
<evidence type="ECO:0008006" key="3">
    <source>
        <dbReference type="Google" id="ProtNLM"/>
    </source>
</evidence>
<dbReference type="EMBL" id="JAFMPP010000001">
    <property type="protein sequence ID" value="MBO0661232.1"/>
    <property type="molecule type" value="Genomic_DNA"/>
</dbReference>
<accession>A0A939FXC2</accession>
<proteinExistence type="predicted"/>
<organism evidence="1 2">
    <name type="scientific">Jiella flava</name>
    <dbReference type="NCBI Taxonomy" id="2816857"/>
    <lineage>
        <taxon>Bacteria</taxon>
        <taxon>Pseudomonadati</taxon>
        <taxon>Pseudomonadota</taxon>
        <taxon>Alphaproteobacteria</taxon>
        <taxon>Hyphomicrobiales</taxon>
        <taxon>Aurantimonadaceae</taxon>
        <taxon>Jiella</taxon>
    </lineage>
</organism>
<reference evidence="1" key="1">
    <citation type="submission" date="2021-03" db="EMBL/GenBank/DDBJ databases">
        <title>Whole genome sequence of Jiella sp. CQZ9-1.</title>
        <authorList>
            <person name="Tuo L."/>
        </authorList>
    </citation>
    <scope>NUCLEOTIDE SEQUENCE</scope>
    <source>
        <strain evidence="1">CQZ9-1</strain>
    </source>
</reference>
<dbReference type="RefSeq" id="WP_207255873.1">
    <property type="nucleotide sequence ID" value="NZ_JAFMPP010000001.1"/>
</dbReference>
<gene>
    <name evidence="1" type="ORF">J1C48_01475</name>
</gene>